<keyword evidence="2" id="KW-0677">Repeat</keyword>
<evidence type="ECO:0000256" key="1">
    <source>
        <dbReference type="ARBA" id="ARBA00022723"/>
    </source>
</evidence>
<dbReference type="PANTHER" id="PTHR46288">
    <property type="entry name" value="PHORBOL-ESTER/DAG-TYPE DOMAIN-CONTAINING PROTEIN"/>
    <property type="match status" value="1"/>
</dbReference>
<comment type="caution">
    <text evidence="6">The sequence shown here is derived from an EMBL/GenBank/DDBJ whole genome shotgun (WGS) entry which is preliminary data.</text>
</comment>
<feature type="domain" description="Zinc finger PHD-type" evidence="5">
    <location>
        <begin position="222"/>
        <end position="276"/>
    </location>
</feature>
<evidence type="ECO:0000313" key="7">
    <source>
        <dbReference type="Proteomes" id="UP000712281"/>
    </source>
</evidence>
<accession>A0A8S9L1J3</accession>
<organism evidence="6 7">
    <name type="scientific">Brassica cretica</name>
    <name type="common">Mustard</name>
    <dbReference type="NCBI Taxonomy" id="69181"/>
    <lineage>
        <taxon>Eukaryota</taxon>
        <taxon>Viridiplantae</taxon>
        <taxon>Streptophyta</taxon>
        <taxon>Embryophyta</taxon>
        <taxon>Tracheophyta</taxon>
        <taxon>Spermatophyta</taxon>
        <taxon>Magnoliopsida</taxon>
        <taxon>eudicotyledons</taxon>
        <taxon>Gunneridae</taxon>
        <taxon>Pentapetalae</taxon>
        <taxon>rosids</taxon>
        <taxon>malvids</taxon>
        <taxon>Brassicales</taxon>
        <taxon>Brassicaceae</taxon>
        <taxon>Brassiceae</taxon>
        <taxon>Brassica</taxon>
    </lineage>
</organism>
<feature type="domain" description="Zinc finger PHD-type" evidence="5">
    <location>
        <begin position="103"/>
        <end position="161"/>
    </location>
</feature>
<dbReference type="SUPFAM" id="SSF57889">
    <property type="entry name" value="Cysteine-rich domain"/>
    <property type="match status" value="3"/>
</dbReference>
<dbReference type="GO" id="GO:0008270">
    <property type="term" value="F:zinc ion binding"/>
    <property type="evidence" value="ECO:0007669"/>
    <property type="project" value="UniProtKB-KW"/>
</dbReference>
<evidence type="ECO:0000256" key="3">
    <source>
        <dbReference type="ARBA" id="ARBA00022771"/>
    </source>
</evidence>
<keyword evidence="1" id="KW-0479">Metal-binding</keyword>
<dbReference type="Proteomes" id="UP000712281">
    <property type="component" value="Unassembled WGS sequence"/>
</dbReference>
<dbReference type="Pfam" id="PF03107">
    <property type="entry name" value="C1_2"/>
    <property type="match status" value="1"/>
</dbReference>
<dbReference type="PANTHER" id="PTHR46288:SF27">
    <property type="entry name" value="CYSTEINE_HISTIDINE-RICH C1 DOMAIN FAMILY PROTEIN"/>
    <property type="match status" value="1"/>
</dbReference>
<gene>
    <name evidence="6" type="ORF">F2Q68_00010299</name>
</gene>
<protein>
    <recommendedName>
        <fullName evidence="5">Zinc finger PHD-type domain-containing protein</fullName>
    </recommendedName>
</protein>
<dbReference type="EMBL" id="QGKW02000717">
    <property type="protein sequence ID" value="KAF2600545.1"/>
    <property type="molecule type" value="Genomic_DNA"/>
</dbReference>
<reference evidence="6" key="1">
    <citation type="submission" date="2019-12" db="EMBL/GenBank/DDBJ databases">
        <title>Genome sequencing and annotation of Brassica cretica.</title>
        <authorList>
            <person name="Studholme D.J."/>
            <person name="Sarris P.F."/>
        </authorList>
    </citation>
    <scope>NUCLEOTIDE SEQUENCE</scope>
    <source>
        <strain evidence="6">PFS-001/15</strain>
        <tissue evidence="6">Leaf</tissue>
    </source>
</reference>
<evidence type="ECO:0000259" key="5">
    <source>
        <dbReference type="SMART" id="SM00249"/>
    </source>
</evidence>
<sequence length="322" mass="36659">MCEFTAHQSCAGLAKRVGRRFHSKHPLILLPLPPVEKMDCDICKKAIDGFNLFCRTCGYIADIKCITQDTRHVPKVIIRWRGQCLKNHNLVQILGTVDSERRPCSICGEELYGESLSCLECKEIYHAQCLEVEVKVEHPFHYHPVYLCNEVKYGFNCGSCGDNIISYSYKCLECEDVYFHVNCSKLVEASLKFKKRHEHNLHRFVASVDCSADHDPAMIDLTCNVCKIPCLKIFYGCTKCNFYCHVECIGLPTYVKHRVHAHTLILSHSLTGESCNKYCEICVKACDPMFPNYICTLCGCVLHPECALCWVSLSMSRMISAF</sequence>
<dbReference type="SMART" id="SM00249">
    <property type="entry name" value="PHD"/>
    <property type="match status" value="2"/>
</dbReference>
<dbReference type="InterPro" id="IPR004146">
    <property type="entry name" value="DC1"/>
</dbReference>
<keyword evidence="4" id="KW-0862">Zinc</keyword>
<name>A0A8S9L1J3_BRACR</name>
<keyword evidence="3" id="KW-0863">Zinc-finger</keyword>
<dbReference type="InterPro" id="IPR046349">
    <property type="entry name" value="C1-like_sf"/>
</dbReference>
<dbReference type="InterPro" id="IPR001965">
    <property type="entry name" value="Znf_PHD"/>
</dbReference>
<evidence type="ECO:0000256" key="2">
    <source>
        <dbReference type="ARBA" id="ARBA00022737"/>
    </source>
</evidence>
<dbReference type="AlphaFoldDB" id="A0A8S9L1J3"/>
<evidence type="ECO:0000256" key="4">
    <source>
        <dbReference type="ARBA" id="ARBA00022833"/>
    </source>
</evidence>
<evidence type="ECO:0000313" key="6">
    <source>
        <dbReference type="EMBL" id="KAF2600545.1"/>
    </source>
</evidence>
<proteinExistence type="predicted"/>